<dbReference type="Proteomes" id="UP000233769">
    <property type="component" value="Chromosome tk0001"/>
</dbReference>
<organism evidence="1 2">
    <name type="scientific">Methylorubrum extorquens</name>
    <name type="common">Methylobacterium dichloromethanicum</name>
    <name type="synonym">Methylobacterium extorquens</name>
    <dbReference type="NCBI Taxonomy" id="408"/>
    <lineage>
        <taxon>Bacteria</taxon>
        <taxon>Pseudomonadati</taxon>
        <taxon>Pseudomonadota</taxon>
        <taxon>Alphaproteobacteria</taxon>
        <taxon>Hyphomicrobiales</taxon>
        <taxon>Methylobacteriaceae</taxon>
        <taxon>Methylorubrum</taxon>
    </lineage>
</organism>
<dbReference type="AlphaFoldDB" id="A0A2N9AJV7"/>
<evidence type="ECO:0000313" key="2">
    <source>
        <dbReference type="Proteomes" id="UP000233769"/>
    </source>
</evidence>
<dbReference type="EMBL" id="LT962688">
    <property type="protein sequence ID" value="SOR27635.1"/>
    <property type="molecule type" value="Genomic_DNA"/>
</dbReference>
<reference evidence="2" key="1">
    <citation type="submission" date="2017-10" db="EMBL/GenBank/DDBJ databases">
        <authorList>
            <person name="Regsiter A."/>
            <person name="William W."/>
        </authorList>
    </citation>
    <scope>NUCLEOTIDE SEQUENCE [LARGE SCALE GENOMIC DNA]</scope>
</reference>
<name>A0A2N9AJV7_METEX</name>
<sequence length="123" mass="13640">MRASSADDTRQPALTGTYATAGGSIWKKSVQRCPNPAIIAFPSDHASVILRLGLGEEPMTLSERRFLQAMCMRHETWINRRAPHVAAVIRRAKLKKASCDKSKSRSLPHNDNVIDLVLSDRTS</sequence>
<proteinExistence type="predicted"/>
<evidence type="ECO:0000313" key="1">
    <source>
        <dbReference type="EMBL" id="SOR27635.1"/>
    </source>
</evidence>
<gene>
    <name evidence="1" type="ORF">TK0001_1033</name>
</gene>
<accession>A0A2N9AJV7</accession>
<protein>
    <submittedName>
        <fullName evidence="1">Uncharacterized protein</fullName>
    </submittedName>
</protein>